<dbReference type="Gene3D" id="1.20.200.10">
    <property type="entry name" value="Fumarase/aspartase (Central domain)"/>
    <property type="match status" value="1"/>
</dbReference>
<comment type="caution">
    <text evidence="10">The sequence shown here is derived from an EMBL/GenBank/DDBJ whole genome shotgun (WGS) entry which is preliminary data.</text>
</comment>
<evidence type="ECO:0000256" key="2">
    <source>
        <dbReference type="ARBA" id="ARBA00012994"/>
    </source>
</evidence>
<accession>A0A7W7SN36</accession>
<dbReference type="GO" id="GO:0005737">
    <property type="term" value="C:cytoplasm"/>
    <property type="evidence" value="ECO:0007669"/>
    <property type="project" value="UniProtKB-SubCell"/>
</dbReference>
<evidence type="ECO:0000256" key="1">
    <source>
        <dbReference type="ARBA" id="ARBA00005113"/>
    </source>
</evidence>
<keyword evidence="11" id="KW-1185">Reference proteome</keyword>
<evidence type="ECO:0000256" key="7">
    <source>
        <dbReference type="RuleBase" id="RU003954"/>
    </source>
</evidence>
<dbReference type="Proteomes" id="UP000578819">
    <property type="component" value="Unassembled WGS sequence"/>
</dbReference>
<dbReference type="InterPro" id="IPR024083">
    <property type="entry name" value="Fumarase/histidase_N"/>
</dbReference>
<dbReference type="CDD" id="cd00332">
    <property type="entry name" value="PAL-HAL"/>
    <property type="match status" value="1"/>
</dbReference>
<dbReference type="SUPFAM" id="SSF48557">
    <property type="entry name" value="L-aspartase-like"/>
    <property type="match status" value="1"/>
</dbReference>
<dbReference type="InterPro" id="IPR008948">
    <property type="entry name" value="L-Aspartase-like"/>
</dbReference>
<dbReference type="PROSITE" id="PS00488">
    <property type="entry name" value="PAL_HISTIDASE"/>
    <property type="match status" value="1"/>
</dbReference>
<dbReference type="UniPathway" id="UPA00379">
    <property type="reaction ID" value="UER00549"/>
</dbReference>
<dbReference type="EC" id="4.3.1.3" evidence="2 6"/>
<organism evidence="10 11">
    <name type="scientific">Micromonospora polyrhachis</name>
    <dbReference type="NCBI Taxonomy" id="1282883"/>
    <lineage>
        <taxon>Bacteria</taxon>
        <taxon>Bacillati</taxon>
        <taxon>Actinomycetota</taxon>
        <taxon>Actinomycetes</taxon>
        <taxon>Micromonosporales</taxon>
        <taxon>Micromonosporaceae</taxon>
        <taxon>Micromonospora</taxon>
    </lineage>
</organism>
<dbReference type="GO" id="GO:0019557">
    <property type="term" value="P:L-histidine catabolic process to glutamate and formate"/>
    <property type="evidence" value="ECO:0007669"/>
    <property type="project" value="UniProtKB-UniPathway"/>
</dbReference>
<proteinExistence type="inferred from homology"/>
<evidence type="ECO:0000256" key="8">
    <source>
        <dbReference type="RuleBase" id="RU004479"/>
    </source>
</evidence>
<evidence type="ECO:0000256" key="5">
    <source>
        <dbReference type="ARBA" id="ARBA00049269"/>
    </source>
</evidence>
<dbReference type="Pfam" id="PF00221">
    <property type="entry name" value="Lyase_aromatic"/>
    <property type="match status" value="1"/>
</dbReference>
<keyword evidence="3 8" id="KW-0369">Histidine metabolism</keyword>
<name>A0A7W7SN36_9ACTN</name>
<dbReference type="InterPro" id="IPR005921">
    <property type="entry name" value="HutH"/>
</dbReference>
<dbReference type="NCBIfam" id="NF006871">
    <property type="entry name" value="PRK09367.1"/>
    <property type="match status" value="1"/>
</dbReference>
<evidence type="ECO:0000313" key="11">
    <source>
        <dbReference type="Proteomes" id="UP000578819"/>
    </source>
</evidence>
<comment type="similarity">
    <text evidence="7">Belongs to the PAL/histidase family.</text>
</comment>
<comment type="subcellular location">
    <subcellularLocation>
        <location evidence="9">Cytoplasm</location>
    </subcellularLocation>
</comment>
<evidence type="ECO:0000256" key="4">
    <source>
        <dbReference type="ARBA" id="ARBA00023239"/>
    </source>
</evidence>
<dbReference type="Gene3D" id="1.10.275.10">
    <property type="entry name" value="Fumarase/aspartase (N-terminal domain)"/>
    <property type="match status" value="1"/>
</dbReference>
<keyword evidence="4 7" id="KW-0456">Lyase</keyword>
<dbReference type="InterPro" id="IPR022313">
    <property type="entry name" value="Phe/His_NH3-lyase_AS"/>
</dbReference>
<dbReference type="PANTHER" id="PTHR10362">
    <property type="entry name" value="HISTIDINE AMMONIA-LYASE"/>
    <property type="match status" value="1"/>
</dbReference>
<dbReference type="NCBIfam" id="TIGR01225">
    <property type="entry name" value="hutH"/>
    <property type="match status" value="1"/>
</dbReference>
<comment type="catalytic activity">
    <reaction evidence="5 8">
        <text>L-histidine = trans-urocanate + NH4(+)</text>
        <dbReference type="Rhea" id="RHEA:21232"/>
        <dbReference type="ChEBI" id="CHEBI:17771"/>
        <dbReference type="ChEBI" id="CHEBI:28938"/>
        <dbReference type="ChEBI" id="CHEBI:57595"/>
        <dbReference type="EC" id="4.3.1.3"/>
    </reaction>
</comment>
<dbReference type="InterPro" id="IPR001106">
    <property type="entry name" value="Aromatic_Lyase"/>
</dbReference>
<evidence type="ECO:0000256" key="6">
    <source>
        <dbReference type="NCBIfam" id="TIGR01225"/>
    </source>
</evidence>
<evidence type="ECO:0000256" key="3">
    <source>
        <dbReference type="ARBA" id="ARBA00022808"/>
    </source>
</evidence>
<dbReference type="RefSeq" id="WP_184533997.1">
    <property type="nucleotide sequence ID" value="NZ_JACHJW010000001.1"/>
</dbReference>
<dbReference type="AlphaFoldDB" id="A0A7W7SN36"/>
<evidence type="ECO:0000313" key="10">
    <source>
        <dbReference type="EMBL" id="MBB4957805.1"/>
    </source>
</evidence>
<dbReference type="GO" id="GO:0004397">
    <property type="term" value="F:histidine ammonia-lyase activity"/>
    <property type="evidence" value="ECO:0007669"/>
    <property type="project" value="UniProtKB-UniRule"/>
</dbReference>
<sequence length="529" mass="54976">MSERISKHSHTTHAINEQSAVIVQPTGVSPGDVLAVARGTATVTLDPATVAAMATSRSIVDDIERDGRPVYGVSTGFGALANTFVAPERRAELQHALIRSHAAGVGAPMPREVVRAMMLLRVRSLALGHSGVRPLVAQALVDLLNQDITPWVPEHGSLGASGDLAPLAHCALVLLGEGWTIGKGGVREDAAVALQRAGLAPIELSAKEGLALINGTDGMLGMLLLAIDDAAHLFTMADVTAALAIEAMLGSERPFRPELHAIRPHPGQAVSAANIHRLLQGSAIMDSHRDDLAHAVQDAYSMRCAPQVAGAARDTLSFVDSVAARELVSIVDNPVVLPNGQVESTGNFHGAPLGFAADFLAIAAAEVGSISERRVDRLLDVCRSRDLPAFLSPDAGVNSGLMIAQYTAAGIVAENRRLAAPASVDSLPTSGMQEDHVSMGWAAAKKLRTVLDNLTSLLAVELLAAVRGLQLRAPLTPSPAGQAAVAAVSKFAGDPGPDIFLAPAMEATRSVVANRALRSTIETHLGPLG</sequence>
<protein>
    <recommendedName>
        <fullName evidence="2 6">Histidine ammonia-lyase</fullName>
        <ecNumber evidence="2 6">4.3.1.3</ecNumber>
    </recommendedName>
</protein>
<evidence type="ECO:0000256" key="9">
    <source>
        <dbReference type="RuleBase" id="RU004480"/>
    </source>
</evidence>
<comment type="pathway">
    <text evidence="1 8">Amino-acid degradation; L-histidine degradation into L-glutamate; N-formimidoyl-L-glutamate from L-histidine: step 1/3.</text>
</comment>
<reference evidence="10 11" key="1">
    <citation type="submission" date="2020-08" db="EMBL/GenBank/DDBJ databases">
        <title>Sequencing the genomes of 1000 actinobacteria strains.</title>
        <authorList>
            <person name="Klenk H.-P."/>
        </authorList>
    </citation>
    <scope>NUCLEOTIDE SEQUENCE [LARGE SCALE GENOMIC DNA]</scope>
    <source>
        <strain evidence="10 11">DSM 45886</strain>
    </source>
</reference>
<gene>
    <name evidence="10" type="ORF">FHR38_001538</name>
</gene>
<dbReference type="EMBL" id="JACHJW010000001">
    <property type="protein sequence ID" value="MBB4957805.1"/>
    <property type="molecule type" value="Genomic_DNA"/>
</dbReference>
<dbReference type="FunFam" id="1.10.275.10:FF:000005">
    <property type="entry name" value="Histidine ammonia-lyase"/>
    <property type="match status" value="1"/>
</dbReference>
<dbReference type="GO" id="GO:0019556">
    <property type="term" value="P:L-histidine catabolic process to glutamate and formamide"/>
    <property type="evidence" value="ECO:0007669"/>
    <property type="project" value="UniProtKB-UniPathway"/>
</dbReference>